<dbReference type="Proteomes" id="UP000799441">
    <property type="component" value="Unassembled WGS sequence"/>
</dbReference>
<protein>
    <recommendedName>
        <fullName evidence="3">C2H2-type domain-containing protein</fullName>
    </recommendedName>
</protein>
<comment type="caution">
    <text evidence="1">The sequence shown here is derived from an EMBL/GenBank/DDBJ whole genome shotgun (WGS) entry which is preliminary data.</text>
</comment>
<name>A0A9P4Q570_9PEZI</name>
<proteinExistence type="predicted"/>
<gene>
    <name evidence="1" type="ORF">K431DRAFT_102423</name>
</gene>
<evidence type="ECO:0000313" key="2">
    <source>
        <dbReference type="Proteomes" id="UP000799441"/>
    </source>
</evidence>
<reference evidence="1" key="1">
    <citation type="journal article" date="2020" name="Stud. Mycol.">
        <title>101 Dothideomycetes genomes: a test case for predicting lifestyles and emergence of pathogens.</title>
        <authorList>
            <person name="Haridas S."/>
            <person name="Albert R."/>
            <person name="Binder M."/>
            <person name="Bloem J."/>
            <person name="Labutti K."/>
            <person name="Salamov A."/>
            <person name="Andreopoulos B."/>
            <person name="Baker S."/>
            <person name="Barry K."/>
            <person name="Bills G."/>
            <person name="Bluhm B."/>
            <person name="Cannon C."/>
            <person name="Castanera R."/>
            <person name="Culley D."/>
            <person name="Daum C."/>
            <person name="Ezra D."/>
            <person name="Gonzalez J."/>
            <person name="Henrissat B."/>
            <person name="Kuo A."/>
            <person name="Liang C."/>
            <person name="Lipzen A."/>
            <person name="Lutzoni F."/>
            <person name="Magnuson J."/>
            <person name="Mondo S."/>
            <person name="Nolan M."/>
            <person name="Ohm R."/>
            <person name="Pangilinan J."/>
            <person name="Park H.-J."/>
            <person name="Ramirez L."/>
            <person name="Alfaro M."/>
            <person name="Sun H."/>
            <person name="Tritt A."/>
            <person name="Yoshinaga Y."/>
            <person name="Zwiers L.-H."/>
            <person name="Turgeon B."/>
            <person name="Goodwin S."/>
            <person name="Spatafora J."/>
            <person name="Crous P."/>
            <person name="Grigoriev I."/>
        </authorList>
    </citation>
    <scope>NUCLEOTIDE SEQUENCE</scope>
    <source>
        <strain evidence="1">CBS 116435</strain>
    </source>
</reference>
<evidence type="ECO:0008006" key="3">
    <source>
        <dbReference type="Google" id="ProtNLM"/>
    </source>
</evidence>
<accession>A0A9P4Q570</accession>
<keyword evidence="2" id="KW-1185">Reference proteome</keyword>
<dbReference type="AlphaFoldDB" id="A0A9P4Q570"/>
<dbReference type="InterPro" id="IPR036236">
    <property type="entry name" value="Znf_C2H2_sf"/>
</dbReference>
<organism evidence="1 2">
    <name type="scientific">Polychaeton citri CBS 116435</name>
    <dbReference type="NCBI Taxonomy" id="1314669"/>
    <lineage>
        <taxon>Eukaryota</taxon>
        <taxon>Fungi</taxon>
        <taxon>Dikarya</taxon>
        <taxon>Ascomycota</taxon>
        <taxon>Pezizomycotina</taxon>
        <taxon>Dothideomycetes</taxon>
        <taxon>Dothideomycetidae</taxon>
        <taxon>Capnodiales</taxon>
        <taxon>Capnodiaceae</taxon>
        <taxon>Polychaeton</taxon>
    </lineage>
</organism>
<evidence type="ECO:0000313" key="1">
    <source>
        <dbReference type="EMBL" id="KAF2720009.1"/>
    </source>
</evidence>
<dbReference type="OrthoDB" id="5366256at2759"/>
<dbReference type="SUPFAM" id="SSF57667">
    <property type="entry name" value="beta-beta-alpha zinc fingers"/>
    <property type="match status" value="1"/>
</dbReference>
<sequence length="312" mass="33822">MVRYRRDCVLRDSATVVPSSRIASGHQRWIYSIDVPPPLAPPSGGSYGAYRSAGSARQVVAMESHTSPTPLETAFAETYSQDDHGWEGEDPLLGCAGTASDLAEFAARAGGPPLHHVHGQASRPLPCELYSIESASCAYDPAMSDIYAPQCVGTGQPYDGLLLDPFLYQLQPVEETGRAGGAGQVATGQHHHVTPRQVGMPCLATSDAAGRSDLFDHAFASPVTAPCHDSRPRCYDHGCRGRVFSCNENYRRHVREQERVKVAHCKLCGLAFSRKSNRDKHTAKLRCGFLKSPPRHTSHARSPGTYPGSAWI</sequence>
<dbReference type="EMBL" id="MU003804">
    <property type="protein sequence ID" value="KAF2720009.1"/>
    <property type="molecule type" value="Genomic_DNA"/>
</dbReference>